<dbReference type="EMBL" id="OV696688">
    <property type="protein sequence ID" value="CAH1257614.1"/>
    <property type="molecule type" value="Genomic_DNA"/>
</dbReference>
<dbReference type="Proteomes" id="UP000838412">
    <property type="component" value="Chromosome 3"/>
</dbReference>
<feature type="region of interest" description="Disordered" evidence="1">
    <location>
        <begin position="486"/>
        <end position="528"/>
    </location>
</feature>
<feature type="region of interest" description="Disordered" evidence="1">
    <location>
        <begin position="1"/>
        <end position="32"/>
    </location>
</feature>
<evidence type="ECO:0000313" key="4">
    <source>
        <dbReference type="Proteomes" id="UP000838412"/>
    </source>
</evidence>
<proteinExistence type="predicted"/>
<feature type="region of interest" description="Disordered" evidence="1">
    <location>
        <begin position="379"/>
        <end position="404"/>
    </location>
</feature>
<dbReference type="InterPro" id="IPR055350">
    <property type="entry name" value="CCDC142_C"/>
</dbReference>
<organism evidence="3 4">
    <name type="scientific">Branchiostoma lanceolatum</name>
    <name type="common">Common lancelet</name>
    <name type="synonym">Amphioxus lanceolatum</name>
    <dbReference type="NCBI Taxonomy" id="7740"/>
    <lineage>
        <taxon>Eukaryota</taxon>
        <taxon>Metazoa</taxon>
        <taxon>Chordata</taxon>
        <taxon>Cephalochordata</taxon>
        <taxon>Leptocardii</taxon>
        <taxon>Amphioxiformes</taxon>
        <taxon>Branchiostomatidae</taxon>
        <taxon>Branchiostoma</taxon>
    </lineage>
</organism>
<keyword evidence="4" id="KW-1185">Reference proteome</keyword>
<dbReference type="Pfam" id="PF14923">
    <property type="entry name" value="CCDC142"/>
    <property type="match status" value="1"/>
</dbReference>
<feature type="compositionally biased region" description="Polar residues" evidence="1">
    <location>
        <begin position="968"/>
        <end position="995"/>
    </location>
</feature>
<feature type="region of interest" description="Disordered" evidence="1">
    <location>
        <begin position="968"/>
        <end position="998"/>
    </location>
</feature>
<dbReference type="AlphaFoldDB" id="A0A8K0EKL0"/>
<reference evidence="3" key="1">
    <citation type="submission" date="2022-01" db="EMBL/GenBank/DDBJ databases">
        <authorList>
            <person name="Braso-Vives M."/>
        </authorList>
    </citation>
    <scope>NUCLEOTIDE SEQUENCE</scope>
</reference>
<dbReference type="InterPro" id="IPR026700">
    <property type="entry name" value="CCDC142"/>
</dbReference>
<protein>
    <submittedName>
        <fullName evidence="3">CCDC142 protein</fullName>
    </submittedName>
</protein>
<gene>
    <name evidence="3" type="primary">CCDC142</name>
    <name evidence="3" type="ORF">BLAG_LOCUS15460</name>
</gene>
<evidence type="ECO:0000256" key="1">
    <source>
        <dbReference type="SAM" id="MobiDB-lite"/>
    </source>
</evidence>
<sequence length="1043" mass="115300">MGEEGLPQGGGPSRLPPLKGGPSPGIAFNPPQFLPPISVTSLEDSGPLLLNQASLQPKYTLHVTDTMRPGSSGSERSLATPAFAVEDVEQTAEVLGSCFRLLDSAGHIGLQRRDHGVSFVHCRNGATVAKKYSELRHLMESRAHLLLLKDCGLRVSSATTFVQSIQLMVNEELKVWQEISQAKTEVEGTSSRLEILGSICDDLRSHVLHWDDIQRRMYTNKWLRDCVLRLQEELAPVREMLLQIRDEALYWVQRLIMTGLHVFAHCEMGEVSKKGLWSMARGIEVYNSLVSQVQHSRHRPKYGTSFQTDTSSLLHVSRSNYMCNSFTGVKPIPLQRILLILSHEHSKKAAKIVHDFFAGNGVFQSLIRTPSLPKFDWLGYPNDQNGRQSSNTSDYHSDTTSQMSSTTSMMLKVGDLKAPDLSKENPPLIEFTTEEEYLISAFLEVVSKSTNFLRRTPKKPPVPEGKAISTEGNMKARTLTFGEYKLPTPQQNLHNGKSTDKLNETWSGEDTDASSSTNGQRRRKSVTWGDSVDSSLRVHLRGRYLQMVWQSFGANLAEMVSEPVWRGNPAGLGPIVLYNPTVAMLLLHMVTQVSAKDMLPTSAVAALQPVLHSLHHTAAVQDWDTAFCKALSTSAKDKCVAVPMGPGDFGTQTVQLFREVCYPLLSVLQSVENSLQKGYPSGQNGVIPPLANYQTQLLLSIPPTLARLVATLQSASHWLSTKTNLYLSSWTLDKFLLLSQRDLKVLTDTAVMSLKQSRQLYMLAESGGANYQLKLRLNHMVQQLNHISAGLHCLSSAASQAFSQDCTKMTTNFWQECMPTGKVWRKKSSLDLPEEPNTYAEQAVETVLFPVTEGVSKLKTTAQISAVSVAVSAMLESWLGHILKERIKFSYHGAHQLQLDFSCVRNFISSEFSSLSGDAQQSILSLDAFKHVEGVVTLLKKQPFGRKGKSETGSDGVLKLSHTLESNMSEYSHSTGPGSNRGSFSSDSPIANGSDSDVAVGGSEEDLYRLPNRQAWLALRVHGGERQWKLPSFPCMSGQTDVL</sequence>
<evidence type="ECO:0000259" key="2">
    <source>
        <dbReference type="Pfam" id="PF14923"/>
    </source>
</evidence>
<name>A0A8K0EKL0_BRALA</name>
<dbReference type="PANTHER" id="PTHR21436:SF2">
    <property type="entry name" value="COILED-COIL DOMAIN-CONTAINING PROTEIN 142"/>
    <property type="match status" value="1"/>
</dbReference>
<dbReference type="PANTHER" id="PTHR21436">
    <property type="entry name" value="COILED-COIL DOMAIN-CONTAINING PROTEIN 142"/>
    <property type="match status" value="1"/>
</dbReference>
<evidence type="ECO:0000313" key="3">
    <source>
        <dbReference type="EMBL" id="CAH1257614.1"/>
    </source>
</evidence>
<feature type="compositionally biased region" description="Polar residues" evidence="1">
    <location>
        <begin position="382"/>
        <end position="394"/>
    </location>
</feature>
<accession>A0A8K0EKL0</accession>
<feature type="domain" description="Coiled-coil protein 142 C-terminal" evidence="2">
    <location>
        <begin position="547"/>
        <end position="1017"/>
    </location>
</feature>
<dbReference type="OrthoDB" id="6579237at2759"/>